<evidence type="ECO:0000313" key="2">
    <source>
        <dbReference type="EMBL" id="EOD48070.1"/>
    </source>
</evidence>
<dbReference type="InterPro" id="IPR000719">
    <property type="entry name" value="Prot_kinase_dom"/>
</dbReference>
<dbReference type="GO" id="GO:0005524">
    <property type="term" value="F:ATP binding"/>
    <property type="evidence" value="ECO:0007669"/>
    <property type="project" value="InterPro"/>
</dbReference>
<dbReference type="PROSITE" id="PS00108">
    <property type="entry name" value="PROTEIN_KINASE_ST"/>
    <property type="match status" value="1"/>
</dbReference>
<dbReference type="GO" id="GO:0044773">
    <property type="term" value="P:mitotic DNA damage checkpoint signaling"/>
    <property type="evidence" value="ECO:0007669"/>
    <property type="project" value="TreeGrafter"/>
</dbReference>
<evidence type="ECO:0000313" key="3">
    <source>
        <dbReference type="Proteomes" id="UP000013521"/>
    </source>
</evidence>
<dbReference type="HOGENOM" id="CLU_690773_0_0_1"/>
<gene>
    <name evidence="2" type="ORF">UCRNP2_5175</name>
</gene>
<keyword evidence="2" id="KW-0418">Kinase</keyword>
<accession>R1G971</accession>
<dbReference type="OrthoDB" id="310217at2759"/>
<proteinExistence type="predicted"/>
<dbReference type="GO" id="GO:0004674">
    <property type="term" value="F:protein serine/threonine kinase activity"/>
    <property type="evidence" value="ECO:0007669"/>
    <property type="project" value="TreeGrafter"/>
</dbReference>
<dbReference type="Gene3D" id="1.10.510.10">
    <property type="entry name" value="Transferase(Phosphotransferase) domain 1"/>
    <property type="match status" value="1"/>
</dbReference>
<dbReference type="GO" id="GO:0005634">
    <property type="term" value="C:nucleus"/>
    <property type="evidence" value="ECO:0007669"/>
    <property type="project" value="TreeGrafter"/>
</dbReference>
<dbReference type="KEGG" id="npa:UCRNP2_5175"/>
<dbReference type="eggNOG" id="KOG0595">
    <property type="taxonomic scope" value="Eukaryota"/>
</dbReference>
<protein>
    <submittedName>
        <fullName evidence="2">Putative serine threonine protein kinase protein</fullName>
    </submittedName>
</protein>
<sequence length="399" mass="45851">MDSRYEDIDELFEVRIASLIDPKVIDDRRKEYKTMYEKLKRIGDGSEGEVFKMLHQETRQIVAGRDYILRLVDGEWYPCTPKDDYQMLVMEYCELGTFMTWLTQQCAQDRTGTWRAPHEGQLRHFYIQMVKAIAFLHCGWGTYAFDHDTGRVPGHKPLLHRDIKPENILLCPAPDGTLDSLPTLKLSDFGGAWQCAVPEPPQGQSLYFFTDGYIAPEFLQPPLTRDEANEACDVFAVGATMHCAIFGHNPFKELRRGQGQRSTFTYRRRAIDHARHRGADPFSPDFAARLDDALAESPLTRRTAHQILTQLQPAHAQHMAAYERWWHAEEVPYQARLAAEEQLRRERTAGACSVEAAPAQDCMCDDAAACGAIADDAQYLRADRHAWWHERQVERHREI</sequence>
<feature type="domain" description="Protein kinase" evidence="1">
    <location>
        <begin position="1"/>
        <end position="315"/>
    </location>
</feature>
<evidence type="ECO:0000259" key="1">
    <source>
        <dbReference type="PROSITE" id="PS50011"/>
    </source>
</evidence>
<dbReference type="Gene3D" id="3.30.200.20">
    <property type="entry name" value="Phosphorylase Kinase, domain 1"/>
    <property type="match status" value="1"/>
</dbReference>
<dbReference type="AlphaFoldDB" id="R1G971"/>
<name>R1G971_BOTPV</name>
<dbReference type="CDD" id="cd00180">
    <property type="entry name" value="PKc"/>
    <property type="match status" value="1"/>
</dbReference>
<keyword evidence="2" id="KW-0808">Transferase</keyword>
<dbReference type="Pfam" id="PF00069">
    <property type="entry name" value="Pkinase"/>
    <property type="match status" value="1"/>
</dbReference>
<dbReference type="PROSITE" id="PS50011">
    <property type="entry name" value="PROTEIN_KINASE_DOM"/>
    <property type="match status" value="1"/>
</dbReference>
<dbReference type="PANTHER" id="PTHR44167">
    <property type="entry name" value="OVARIAN-SPECIFIC SERINE/THREONINE-PROTEIN KINASE LOK-RELATED"/>
    <property type="match status" value="1"/>
</dbReference>
<organism evidence="2 3">
    <name type="scientific">Botryosphaeria parva (strain UCR-NP2)</name>
    <name type="common">Grapevine canker fungus</name>
    <name type="synonym">Neofusicoccum parvum</name>
    <dbReference type="NCBI Taxonomy" id="1287680"/>
    <lineage>
        <taxon>Eukaryota</taxon>
        <taxon>Fungi</taxon>
        <taxon>Dikarya</taxon>
        <taxon>Ascomycota</taxon>
        <taxon>Pezizomycotina</taxon>
        <taxon>Dothideomycetes</taxon>
        <taxon>Dothideomycetes incertae sedis</taxon>
        <taxon>Botryosphaeriales</taxon>
        <taxon>Botryosphaeriaceae</taxon>
        <taxon>Neofusicoccum</taxon>
    </lineage>
</organism>
<dbReference type="PANTHER" id="PTHR44167:SF24">
    <property type="entry name" value="SERINE_THREONINE-PROTEIN KINASE CHK2"/>
    <property type="match status" value="1"/>
</dbReference>
<dbReference type="SMART" id="SM00220">
    <property type="entry name" value="S_TKc"/>
    <property type="match status" value="1"/>
</dbReference>
<dbReference type="EMBL" id="KB916245">
    <property type="protein sequence ID" value="EOD48070.1"/>
    <property type="molecule type" value="Genomic_DNA"/>
</dbReference>
<dbReference type="Proteomes" id="UP000013521">
    <property type="component" value="Unassembled WGS sequence"/>
</dbReference>
<dbReference type="InterPro" id="IPR008271">
    <property type="entry name" value="Ser/Thr_kinase_AS"/>
</dbReference>
<dbReference type="InterPro" id="IPR011009">
    <property type="entry name" value="Kinase-like_dom_sf"/>
</dbReference>
<reference evidence="3" key="1">
    <citation type="journal article" date="2013" name="Genome Announc.">
        <title>Draft genome sequence of Neofusicoccum parvum isolate UCR-NP2, a fungal vascular pathogen associated with grapevine cankers.</title>
        <authorList>
            <person name="Blanco-Ulate B."/>
            <person name="Rolshausen P."/>
            <person name="Cantu D."/>
        </authorList>
    </citation>
    <scope>NUCLEOTIDE SEQUENCE [LARGE SCALE GENOMIC DNA]</scope>
    <source>
        <strain evidence="3">UCR-NP2</strain>
    </source>
</reference>
<dbReference type="SUPFAM" id="SSF56112">
    <property type="entry name" value="Protein kinase-like (PK-like)"/>
    <property type="match status" value="1"/>
</dbReference>
<dbReference type="STRING" id="1287680.R1G971"/>